<dbReference type="InterPro" id="IPR020846">
    <property type="entry name" value="MFS_dom"/>
</dbReference>
<evidence type="ECO:0000256" key="3">
    <source>
        <dbReference type="ARBA" id="ARBA00022475"/>
    </source>
</evidence>
<dbReference type="GO" id="GO:0005886">
    <property type="term" value="C:plasma membrane"/>
    <property type="evidence" value="ECO:0007669"/>
    <property type="project" value="UniProtKB-SubCell"/>
</dbReference>
<keyword evidence="12" id="KW-1185">Reference proteome</keyword>
<comment type="caution">
    <text evidence="11">The sequence shown here is derived from an EMBL/GenBank/DDBJ whole genome shotgun (WGS) entry which is preliminary data.</text>
</comment>
<gene>
    <name evidence="11" type="ORF">FB558_8614</name>
</gene>
<comment type="similarity">
    <text evidence="7">Belongs to the major facilitator superfamily. Drug:H(+) antiporter-3 (DHA3) (TC 2.A.1.21) family.</text>
</comment>
<evidence type="ECO:0000256" key="5">
    <source>
        <dbReference type="ARBA" id="ARBA00022989"/>
    </source>
</evidence>
<dbReference type="InterPro" id="IPR036259">
    <property type="entry name" value="MFS_trans_sf"/>
</dbReference>
<feature type="transmembrane region" description="Helical" evidence="9">
    <location>
        <begin position="372"/>
        <end position="390"/>
    </location>
</feature>
<evidence type="ECO:0000313" key="12">
    <source>
        <dbReference type="Proteomes" id="UP000315677"/>
    </source>
</evidence>
<evidence type="ECO:0000313" key="11">
    <source>
        <dbReference type="EMBL" id="TQM01712.1"/>
    </source>
</evidence>
<dbReference type="PROSITE" id="PS50850">
    <property type="entry name" value="MFS"/>
    <property type="match status" value="1"/>
</dbReference>
<evidence type="ECO:0000256" key="6">
    <source>
        <dbReference type="ARBA" id="ARBA00023136"/>
    </source>
</evidence>
<keyword evidence="4 9" id="KW-0812">Transmembrane</keyword>
<dbReference type="EMBL" id="VFPA01000009">
    <property type="protein sequence ID" value="TQM01712.1"/>
    <property type="molecule type" value="Genomic_DNA"/>
</dbReference>
<dbReference type="PANTHER" id="PTHR23513">
    <property type="entry name" value="INTEGRAL MEMBRANE EFFLUX PROTEIN-RELATED"/>
    <property type="match status" value="1"/>
</dbReference>
<reference evidence="11 12" key="1">
    <citation type="submission" date="2019-06" db="EMBL/GenBank/DDBJ databases">
        <title>Sequencing the genomes of 1000 actinobacteria strains.</title>
        <authorList>
            <person name="Klenk H.-P."/>
        </authorList>
    </citation>
    <scope>NUCLEOTIDE SEQUENCE [LARGE SCALE GENOMIC DNA]</scope>
    <source>
        <strain evidence="11 12">DSM 45301</strain>
    </source>
</reference>
<keyword evidence="6 9" id="KW-0472">Membrane</keyword>
<keyword evidence="3" id="KW-1003">Cell membrane</keyword>
<evidence type="ECO:0000256" key="4">
    <source>
        <dbReference type="ARBA" id="ARBA00022692"/>
    </source>
</evidence>
<feature type="transmembrane region" description="Helical" evidence="9">
    <location>
        <begin position="250"/>
        <end position="275"/>
    </location>
</feature>
<dbReference type="SUPFAM" id="SSF103473">
    <property type="entry name" value="MFS general substrate transporter"/>
    <property type="match status" value="1"/>
</dbReference>
<evidence type="ECO:0000256" key="1">
    <source>
        <dbReference type="ARBA" id="ARBA00004429"/>
    </source>
</evidence>
<dbReference type="Pfam" id="PF07690">
    <property type="entry name" value="MFS_1"/>
    <property type="match status" value="1"/>
</dbReference>
<feature type="transmembrane region" description="Helical" evidence="9">
    <location>
        <begin position="306"/>
        <end position="330"/>
    </location>
</feature>
<evidence type="ECO:0000256" key="2">
    <source>
        <dbReference type="ARBA" id="ARBA00022448"/>
    </source>
</evidence>
<dbReference type="PANTHER" id="PTHR23513:SF9">
    <property type="entry name" value="ENTEROBACTIN EXPORTER ENTS"/>
    <property type="match status" value="1"/>
</dbReference>
<dbReference type="InterPro" id="IPR011701">
    <property type="entry name" value="MFS"/>
</dbReference>
<protein>
    <recommendedName>
        <fullName evidence="8">Multidrug efflux pump Tap</fullName>
    </recommendedName>
</protein>
<keyword evidence="5 9" id="KW-1133">Transmembrane helix</keyword>
<feature type="transmembrane region" description="Helical" evidence="9">
    <location>
        <begin position="12"/>
        <end position="33"/>
    </location>
</feature>
<feature type="transmembrane region" description="Helical" evidence="9">
    <location>
        <begin position="45"/>
        <end position="65"/>
    </location>
</feature>
<evidence type="ECO:0000259" key="10">
    <source>
        <dbReference type="PROSITE" id="PS50850"/>
    </source>
</evidence>
<dbReference type="AlphaFoldDB" id="A0A543CX88"/>
<keyword evidence="2" id="KW-0813">Transport</keyword>
<evidence type="ECO:0000256" key="8">
    <source>
        <dbReference type="ARBA" id="ARBA00040914"/>
    </source>
</evidence>
<comment type="subcellular location">
    <subcellularLocation>
        <location evidence="1">Cell inner membrane</location>
        <topology evidence="1">Multi-pass membrane protein</topology>
    </subcellularLocation>
</comment>
<feature type="transmembrane region" description="Helical" evidence="9">
    <location>
        <begin position="221"/>
        <end position="244"/>
    </location>
</feature>
<dbReference type="OrthoDB" id="4544213at2"/>
<evidence type="ECO:0000256" key="7">
    <source>
        <dbReference type="ARBA" id="ARBA00038075"/>
    </source>
</evidence>
<proteinExistence type="inferred from homology"/>
<name>A0A543CX88_9PSEU</name>
<feature type="domain" description="Major facilitator superfamily (MFS) profile" evidence="10">
    <location>
        <begin position="11"/>
        <end position="396"/>
    </location>
</feature>
<organism evidence="11 12">
    <name type="scientific">Pseudonocardia kunmingensis</name>
    <dbReference type="NCBI Taxonomy" id="630975"/>
    <lineage>
        <taxon>Bacteria</taxon>
        <taxon>Bacillati</taxon>
        <taxon>Actinomycetota</taxon>
        <taxon>Actinomycetes</taxon>
        <taxon>Pseudonocardiales</taxon>
        <taxon>Pseudonocardiaceae</taxon>
        <taxon>Pseudonocardia</taxon>
    </lineage>
</organism>
<evidence type="ECO:0000256" key="9">
    <source>
        <dbReference type="SAM" id="Phobius"/>
    </source>
</evidence>
<dbReference type="RefSeq" id="WP_142065379.1">
    <property type="nucleotide sequence ID" value="NZ_VFPA01000009.1"/>
</dbReference>
<accession>A0A543CX88</accession>
<dbReference type="CDD" id="cd06173">
    <property type="entry name" value="MFS_MefA_like"/>
    <property type="match status" value="1"/>
</dbReference>
<dbReference type="Gene3D" id="1.20.1250.20">
    <property type="entry name" value="MFS general substrate transporter like domains"/>
    <property type="match status" value="1"/>
</dbReference>
<dbReference type="Proteomes" id="UP000315677">
    <property type="component" value="Unassembled WGS sequence"/>
</dbReference>
<sequence length="397" mass="40205">MVEVPLRHNREFTALWAGQTVSAFGTSVAGLAYPLLVLALTGSPAAAGLVGSVLAATAFLTRLPAGLIADRVDRKRLMLACDAVRAVAVGSIGAAVLVDRVTLAHVMLVAVVDGAAGTLFAPAEAVAVRRVVAPAQVRDAVARGEARQQLAALVGPATGGVLFGAGRALPFLVDALSYAVSFAAVCTLRTPLTDPARPGGRVWAGLGDGVRWLWRQPFLRAVTLWLAAAGVLYPAMGLVTLVLARERGATAAAVGLVFTAAGAGGLAGALAAPWLLRRLPPVAVVVGYASTAAAATWAMLAVDPVWTLGVLGAVAFFPVPAVNALVLSHVALDVPDALHGRVVSATTQLTTLLHPVGPGVVGLLLAATGARATVMVCGVLFTVLAIAALANRPMRTG</sequence>
<dbReference type="GO" id="GO:0022857">
    <property type="term" value="F:transmembrane transporter activity"/>
    <property type="evidence" value="ECO:0007669"/>
    <property type="project" value="InterPro"/>
</dbReference>
<feature type="transmembrane region" description="Helical" evidence="9">
    <location>
        <begin position="282"/>
        <end position="300"/>
    </location>
</feature>